<feature type="domain" description="N-acetyltransferase" evidence="1">
    <location>
        <begin position="51"/>
        <end position="182"/>
    </location>
</feature>
<dbReference type="PANTHER" id="PTHR42791">
    <property type="entry name" value="GNAT FAMILY ACETYLTRANSFERASE"/>
    <property type="match status" value="1"/>
</dbReference>
<proteinExistence type="predicted"/>
<accession>A0A9N9LBT8</accession>
<dbReference type="EMBL" id="CAJVRL010000105">
    <property type="protein sequence ID" value="CAG8961277.1"/>
    <property type="molecule type" value="Genomic_DNA"/>
</dbReference>
<evidence type="ECO:0000313" key="2">
    <source>
        <dbReference type="EMBL" id="CAG8961277.1"/>
    </source>
</evidence>
<dbReference type="PANTHER" id="PTHR42791:SF5">
    <property type="entry name" value="HYPOTHETICAL ACETYLTRANSFERASE (EUROFUNG)"/>
    <property type="match status" value="1"/>
</dbReference>
<reference evidence="2" key="1">
    <citation type="submission" date="2021-07" db="EMBL/GenBank/DDBJ databases">
        <authorList>
            <person name="Durling M."/>
        </authorList>
    </citation>
    <scope>NUCLEOTIDE SEQUENCE</scope>
</reference>
<gene>
    <name evidence="2" type="ORF">HYFRA_00013556</name>
</gene>
<dbReference type="OrthoDB" id="2115692at2759"/>
<dbReference type="SUPFAM" id="SSF55729">
    <property type="entry name" value="Acyl-CoA N-acyltransferases (Nat)"/>
    <property type="match status" value="1"/>
</dbReference>
<dbReference type="AlphaFoldDB" id="A0A9N9LBT8"/>
<dbReference type="Proteomes" id="UP000696280">
    <property type="component" value="Unassembled WGS sequence"/>
</dbReference>
<keyword evidence="3" id="KW-1185">Reference proteome</keyword>
<dbReference type="InterPro" id="IPR016181">
    <property type="entry name" value="Acyl_CoA_acyltransferase"/>
</dbReference>
<name>A0A9N9LBT8_9HELO</name>
<dbReference type="InterPro" id="IPR000182">
    <property type="entry name" value="GNAT_dom"/>
</dbReference>
<dbReference type="InterPro" id="IPR052523">
    <property type="entry name" value="Trichothecene_AcTrans"/>
</dbReference>
<protein>
    <recommendedName>
        <fullName evidence="1">N-acetyltransferase domain-containing protein</fullName>
    </recommendedName>
</protein>
<evidence type="ECO:0000313" key="3">
    <source>
        <dbReference type="Proteomes" id="UP000696280"/>
    </source>
</evidence>
<sequence>MESMARTIPPLFQLFHPIFGATEADVTAGLQADKERAWSSHSDNPASHWIVVVNSVTDEFVGAVQWLIFTESPFTAGIPVFEATWWPEGEGRELASQNINQTHAPRVQWMNRPHLAVNQTSVHPNHRSRGVGTRLMQWGIDQADKLGLEVFIEASQAGKPLYDKFGMINLMKIEICPEKKNPGYQWKNFMHELLPMTFYCLWRPAGGKLVEGGSQNPWQVMDSILYLERA</sequence>
<dbReference type="Gene3D" id="3.40.630.30">
    <property type="match status" value="1"/>
</dbReference>
<comment type="caution">
    <text evidence="2">The sequence shown here is derived from an EMBL/GenBank/DDBJ whole genome shotgun (WGS) entry which is preliminary data.</text>
</comment>
<dbReference type="Pfam" id="PF00583">
    <property type="entry name" value="Acetyltransf_1"/>
    <property type="match status" value="1"/>
</dbReference>
<dbReference type="GO" id="GO:0016747">
    <property type="term" value="F:acyltransferase activity, transferring groups other than amino-acyl groups"/>
    <property type="evidence" value="ECO:0007669"/>
    <property type="project" value="InterPro"/>
</dbReference>
<organism evidence="2 3">
    <name type="scientific">Hymenoscyphus fraxineus</name>
    <dbReference type="NCBI Taxonomy" id="746836"/>
    <lineage>
        <taxon>Eukaryota</taxon>
        <taxon>Fungi</taxon>
        <taxon>Dikarya</taxon>
        <taxon>Ascomycota</taxon>
        <taxon>Pezizomycotina</taxon>
        <taxon>Leotiomycetes</taxon>
        <taxon>Helotiales</taxon>
        <taxon>Helotiaceae</taxon>
        <taxon>Hymenoscyphus</taxon>
    </lineage>
</organism>
<dbReference type="CDD" id="cd04301">
    <property type="entry name" value="NAT_SF"/>
    <property type="match status" value="1"/>
</dbReference>
<evidence type="ECO:0000259" key="1">
    <source>
        <dbReference type="PROSITE" id="PS51186"/>
    </source>
</evidence>
<dbReference type="PROSITE" id="PS51186">
    <property type="entry name" value="GNAT"/>
    <property type="match status" value="1"/>
</dbReference>